<evidence type="ECO:0000313" key="3">
    <source>
        <dbReference type="Proteomes" id="UP001139035"/>
    </source>
</evidence>
<dbReference type="GO" id="GO:0016853">
    <property type="term" value="F:isomerase activity"/>
    <property type="evidence" value="ECO:0007669"/>
    <property type="project" value="UniProtKB-KW"/>
</dbReference>
<proteinExistence type="predicted"/>
<keyword evidence="3" id="KW-1185">Reference proteome</keyword>
<dbReference type="InterPro" id="IPR036237">
    <property type="entry name" value="Xyl_isomerase-like_sf"/>
</dbReference>
<protein>
    <submittedName>
        <fullName evidence="2">Sugar phosphate isomerase/epimerase</fullName>
    </submittedName>
</protein>
<dbReference type="InterPro" id="IPR013022">
    <property type="entry name" value="Xyl_isomerase-like_TIM-brl"/>
</dbReference>
<dbReference type="PANTHER" id="PTHR12110:SF41">
    <property type="entry name" value="INOSOSE DEHYDRATASE"/>
    <property type="match status" value="1"/>
</dbReference>
<dbReference type="RefSeq" id="WP_233721940.1">
    <property type="nucleotide sequence ID" value="NZ_JAJUWU010000032.1"/>
</dbReference>
<organism evidence="2 3">
    <name type="scientific">Jiella avicenniae</name>
    <dbReference type="NCBI Taxonomy" id="2907202"/>
    <lineage>
        <taxon>Bacteria</taxon>
        <taxon>Pseudomonadati</taxon>
        <taxon>Pseudomonadota</taxon>
        <taxon>Alphaproteobacteria</taxon>
        <taxon>Hyphomicrobiales</taxon>
        <taxon>Aurantimonadaceae</taxon>
        <taxon>Jiella</taxon>
    </lineage>
</organism>
<evidence type="ECO:0000259" key="1">
    <source>
        <dbReference type="Pfam" id="PF01261"/>
    </source>
</evidence>
<keyword evidence="2" id="KW-0413">Isomerase</keyword>
<evidence type="ECO:0000313" key="2">
    <source>
        <dbReference type="EMBL" id="MCE7030870.1"/>
    </source>
</evidence>
<comment type="caution">
    <text evidence="2">The sequence shown here is derived from an EMBL/GenBank/DDBJ whole genome shotgun (WGS) entry which is preliminary data.</text>
</comment>
<feature type="domain" description="Xylose isomerase-like TIM barrel" evidence="1">
    <location>
        <begin position="30"/>
        <end position="267"/>
    </location>
</feature>
<dbReference type="PANTHER" id="PTHR12110">
    <property type="entry name" value="HYDROXYPYRUVATE ISOMERASE"/>
    <property type="match status" value="1"/>
</dbReference>
<dbReference type="AlphaFoldDB" id="A0A9X1P3P3"/>
<name>A0A9X1P3P3_9HYPH</name>
<dbReference type="InterPro" id="IPR050312">
    <property type="entry name" value="IolE/XylAMocC-like"/>
</dbReference>
<dbReference type="Pfam" id="PF01261">
    <property type="entry name" value="AP_endonuc_2"/>
    <property type="match status" value="1"/>
</dbReference>
<dbReference type="Proteomes" id="UP001139035">
    <property type="component" value="Unassembled WGS sequence"/>
</dbReference>
<gene>
    <name evidence="2" type="ORF">LZD57_23035</name>
</gene>
<reference evidence="2" key="1">
    <citation type="submission" date="2022-01" db="EMBL/GenBank/DDBJ databases">
        <title>Jiella avicenniae sp. nov., a novel endophytic bacterium isolated from bark of Avicennia marina.</title>
        <authorList>
            <person name="Tuo L."/>
        </authorList>
    </citation>
    <scope>NUCLEOTIDE SEQUENCE</scope>
    <source>
        <strain evidence="2">CBK1P-4</strain>
    </source>
</reference>
<dbReference type="EMBL" id="JAJUWU010000032">
    <property type="protein sequence ID" value="MCE7030870.1"/>
    <property type="molecule type" value="Genomic_DNA"/>
</dbReference>
<sequence>MAERARRFACQTFTWEMLGDGWTGGPDDLVEAIAAAGYEGIEITDTMIGHYADRPDAFANRLDEAGLALAAFAYGSDGGFSEPDRAEADYEACRRWSDFAARFPGAVLSMGSATAMSDGPRADKIGRAADIYNRSGEIARAAGVQLALHPSSHENTLLFDKADYDRIFALLDERIDWVPDTGHILRGGQDIGETLSDFAHRIRYVHLKDVTADGTWAMLGAGVCDVPAVLAAASAAPRFNGWIVVEEESDEAGRDPEAAVRRNFETMHALKRA</sequence>
<dbReference type="SUPFAM" id="SSF51658">
    <property type="entry name" value="Xylose isomerase-like"/>
    <property type="match status" value="1"/>
</dbReference>
<accession>A0A9X1P3P3</accession>
<dbReference type="Gene3D" id="3.20.20.150">
    <property type="entry name" value="Divalent-metal-dependent TIM barrel enzymes"/>
    <property type="match status" value="1"/>
</dbReference>